<feature type="active site" evidence="8">
    <location>
        <position position="288"/>
    </location>
</feature>
<keyword evidence="4 9" id="KW-0064">Aspartyl protease</keyword>
<dbReference type="InterPro" id="IPR001969">
    <property type="entry name" value="Aspartic_peptidase_AS"/>
</dbReference>
<name>A0A8H8RBX2_9HELO</name>
<evidence type="ECO:0000313" key="13">
    <source>
        <dbReference type="EMBL" id="TVY32144.1"/>
    </source>
</evidence>
<keyword evidence="14" id="KW-1185">Reference proteome</keyword>
<dbReference type="FunFam" id="2.40.70.10:FF:000011">
    <property type="entry name" value="Aspartic protease"/>
    <property type="match status" value="1"/>
</dbReference>
<dbReference type="GO" id="GO:0006508">
    <property type="term" value="P:proteolysis"/>
    <property type="evidence" value="ECO:0007669"/>
    <property type="project" value="UniProtKB-KW"/>
</dbReference>
<dbReference type="InterPro" id="IPR033121">
    <property type="entry name" value="PEPTIDASE_A1"/>
</dbReference>
<dbReference type="PROSITE" id="PS51767">
    <property type="entry name" value="PEPTIDASE_A1"/>
    <property type="match status" value="1"/>
</dbReference>
<keyword evidence="10" id="KW-0472">Membrane</keyword>
<dbReference type="InterPro" id="IPR033876">
    <property type="entry name" value="SAP-like"/>
</dbReference>
<feature type="active site" evidence="8">
    <location>
        <position position="85"/>
    </location>
</feature>
<dbReference type="InterPro" id="IPR001461">
    <property type="entry name" value="Aspartic_peptidase_A1"/>
</dbReference>
<dbReference type="EMBL" id="QGMI01001831">
    <property type="protein sequence ID" value="TVY32144.1"/>
    <property type="molecule type" value="Genomic_DNA"/>
</dbReference>
<proteinExistence type="inferred from homology"/>
<dbReference type="AlphaFoldDB" id="A0A8H8RBX2"/>
<feature type="transmembrane region" description="Helical" evidence="10">
    <location>
        <begin position="500"/>
        <end position="523"/>
    </location>
</feature>
<evidence type="ECO:0000256" key="7">
    <source>
        <dbReference type="ARBA" id="ARBA00068059"/>
    </source>
</evidence>
<dbReference type="PROSITE" id="PS00141">
    <property type="entry name" value="ASP_PROTEASE"/>
    <property type="match status" value="1"/>
</dbReference>
<comment type="similarity">
    <text evidence="1 9">Belongs to the peptidase A1 family.</text>
</comment>
<evidence type="ECO:0000256" key="11">
    <source>
        <dbReference type="SAM" id="SignalP"/>
    </source>
</evidence>
<dbReference type="PANTHER" id="PTHR47966">
    <property type="entry name" value="BETA-SITE APP-CLEAVING ENZYME, ISOFORM A-RELATED"/>
    <property type="match status" value="1"/>
</dbReference>
<evidence type="ECO:0000256" key="8">
    <source>
        <dbReference type="PIRSR" id="PIRSR601461-1"/>
    </source>
</evidence>
<keyword evidence="10" id="KW-0812">Transmembrane</keyword>
<comment type="caution">
    <text evidence="13">The sequence shown here is derived from an EMBL/GenBank/DDBJ whole genome shotgun (WGS) entry which is preliminary data.</text>
</comment>
<evidence type="ECO:0000259" key="12">
    <source>
        <dbReference type="PROSITE" id="PS51767"/>
    </source>
</evidence>
<evidence type="ECO:0000256" key="3">
    <source>
        <dbReference type="ARBA" id="ARBA00022729"/>
    </source>
</evidence>
<keyword evidence="5 9" id="KW-0378">Hydrolase</keyword>
<keyword evidence="10" id="KW-1133">Transmembrane helix</keyword>
<keyword evidence="3 11" id="KW-0732">Signal</keyword>
<organism evidence="13 14">
    <name type="scientific">Lachnellula occidentalis</name>
    <dbReference type="NCBI Taxonomy" id="215460"/>
    <lineage>
        <taxon>Eukaryota</taxon>
        <taxon>Fungi</taxon>
        <taxon>Dikarya</taxon>
        <taxon>Ascomycota</taxon>
        <taxon>Pezizomycotina</taxon>
        <taxon>Leotiomycetes</taxon>
        <taxon>Helotiales</taxon>
        <taxon>Lachnaceae</taxon>
        <taxon>Lachnellula</taxon>
    </lineage>
</organism>
<protein>
    <recommendedName>
        <fullName evidence="7">Probable aspartic-type endopeptidase OPSB</fullName>
    </recommendedName>
    <alternativeName>
        <fullName evidence="6">Probable aspartic-type endopeptidase opsB</fullName>
    </alternativeName>
</protein>
<keyword evidence="2 9" id="KW-0645">Protease</keyword>
<dbReference type="OrthoDB" id="771136at2759"/>
<dbReference type="CDD" id="cd05474">
    <property type="entry name" value="SAP_like"/>
    <property type="match status" value="1"/>
</dbReference>
<evidence type="ECO:0000256" key="4">
    <source>
        <dbReference type="ARBA" id="ARBA00022750"/>
    </source>
</evidence>
<dbReference type="SUPFAM" id="SSF50630">
    <property type="entry name" value="Acid proteases"/>
    <property type="match status" value="1"/>
</dbReference>
<evidence type="ECO:0000256" key="6">
    <source>
        <dbReference type="ARBA" id="ARBA00067536"/>
    </source>
</evidence>
<dbReference type="Proteomes" id="UP000443090">
    <property type="component" value="Unassembled WGS sequence"/>
</dbReference>
<feature type="domain" description="Peptidase A1" evidence="12">
    <location>
        <begin position="67"/>
        <end position="408"/>
    </location>
</feature>
<sequence>MAPLLNTLLLGLTIGASASTVQMNIARDPAVHAAQLEANHLRSRLVRRASGGTVTESLVNNVTGGLYAASITVGTPPQKLTLQIDTGSSDVWVPVAGSSICDTPAVEGGGCPGGSFDNTTSSTYKVVGPGEFNISYVDGSGAAGDYFTDMFGIGGVTVKGLEMGLSIGGQIGQGIMGIGYNTSEANVETGNTTVYANLPNEMVDEGLINSLAYSLWLNDLSSSTGSILFGGIDTDKFSGDLISIDVYPSQQSRSVVSFTVAFTSLSATSSSGTDQLTPDGFATAAILDSGTTLTYLPNDVAEMVFEELGAQYYSQLEAVVLPCYTGEGNGTINFGFGGTGGPVIKVPINELVLPLTLPSGEPATFSNKVSACQLGLQAAGDLPILFGDTFLRSAYVVYDLANNQIGLAQTDFNATDSKVVPFASFGAPIPSATTAPNQAAVTQTATGVPKVDATATGSGGSMAPTYNPTATGLSAAGGFTSSPTASGKKKSAANGIEPFVWSRVFVGVITLSMMGVGGGVFALL</sequence>
<feature type="signal peptide" evidence="11">
    <location>
        <begin position="1"/>
        <end position="18"/>
    </location>
</feature>
<dbReference type="Pfam" id="PF00026">
    <property type="entry name" value="Asp"/>
    <property type="match status" value="1"/>
</dbReference>
<gene>
    <name evidence="13" type="primary">opsB_0</name>
    <name evidence="13" type="ORF">LOCC1_G008804</name>
</gene>
<dbReference type="GO" id="GO:0004190">
    <property type="term" value="F:aspartic-type endopeptidase activity"/>
    <property type="evidence" value="ECO:0007669"/>
    <property type="project" value="UniProtKB-KW"/>
</dbReference>
<feature type="chain" id="PRO_5034229749" description="Probable aspartic-type endopeptidase OPSB" evidence="11">
    <location>
        <begin position="19"/>
        <end position="524"/>
    </location>
</feature>
<evidence type="ECO:0000313" key="14">
    <source>
        <dbReference type="Proteomes" id="UP000443090"/>
    </source>
</evidence>
<accession>A0A8H8RBX2</accession>
<evidence type="ECO:0000256" key="5">
    <source>
        <dbReference type="ARBA" id="ARBA00022801"/>
    </source>
</evidence>
<dbReference type="Gene3D" id="2.40.70.10">
    <property type="entry name" value="Acid Proteases"/>
    <property type="match status" value="2"/>
</dbReference>
<evidence type="ECO:0000256" key="1">
    <source>
        <dbReference type="ARBA" id="ARBA00007447"/>
    </source>
</evidence>
<dbReference type="PANTHER" id="PTHR47966:SF65">
    <property type="entry name" value="ASPARTIC-TYPE ENDOPEPTIDASE"/>
    <property type="match status" value="1"/>
</dbReference>
<evidence type="ECO:0000256" key="10">
    <source>
        <dbReference type="SAM" id="Phobius"/>
    </source>
</evidence>
<evidence type="ECO:0000256" key="2">
    <source>
        <dbReference type="ARBA" id="ARBA00022670"/>
    </source>
</evidence>
<reference evidence="13 14" key="1">
    <citation type="submission" date="2018-05" db="EMBL/GenBank/DDBJ databases">
        <title>Genome sequencing and assembly of the regulated plant pathogen Lachnellula willkommii and related sister species for the development of diagnostic species identification markers.</title>
        <authorList>
            <person name="Giroux E."/>
            <person name="Bilodeau G."/>
        </authorList>
    </citation>
    <scope>NUCLEOTIDE SEQUENCE [LARGE SCALE GENOMIC DNA]</scope>
    <source>
        <strain evidence="13 14">CBS 160.35</strain>
    </source>
</reference>
<dbReference type="InterPro" id="IPR021109">
    <property type="entry name" value="Peptidase_aspartic_dom_sf"/>
</dbReference>
<evidence type="ECO:0000256" key="9">
    <source>
        <dbReference type="RuleBase" id="RU000454"/>
    </source>
</evidence>
<dbReference type="PRINTS" id="PR00792">
    <property type="entry name" value="PEPSIN"/>
</dbReference>